<dbReference type="InterPro" id="IPR024934">
    <property type="entry name" value="Rubredoxin-like_dom"/>
</dbReference>
<name>A0ABS0C0A3_9GAMM</name>
<dbReference type="PROSITE" id="PS50903">
    <property type="entry name" value="RUBREDOXIN_LIKE"/>
    <property type="match status" value="1"/>
</dbReference>
<comment type="similarity">
    <text evidence="2 7">Belongs to the rubredoxin family.</text>
</comment>
<keyword evidence="10" id="KW-1185">Reference proteome</keyword>
<dbReference type="EMBL" id="JACBGI020000005">
    <property type="protein sequence ID" value="MBF6057676.1"/>
    <property type="molecule type" value="Genomic_DNA"/>
</dbReference>
<keyword evidence="4 7" id="KW-0479">Metal-binding</keyword>
<evidence type="ECO:0000256" key="5">
    <source>
        <dbReference type="ARBA" id="ARBA00022982"/>
    </source>
</evidence>
<evidence type="ECO:0000256" key="3">
    <source>
        <dbReference type="ARBA" id="ARBA00022448"/>
    </source>
</evidence>
<dbReference type="PROSITE" id="PS00202">
    <property type="entry name" value="RUBREDOXIN"/>
    <property type="match status" value="1"/>
</dbReference>
<evidence type="ECO:0000256" key="1">
    <source>
        <dbReference type="ARBA" id="ARBA00001965"/>
    </source>
</evidence>
<dbReference type="InterPro" id="IPR050526">
    <property type="entry name" value="Rubredoxin_ET"/>
</dbReference>
<keyword evidence="3" id="KW-0813">Transport</keyword>
<dbReference type="InterPro" id="IPR024935">
    <property type="entry name" value="Rubredoxin_dom"/>
</dbReference>
<accession>A0ABS0C0A3</accession>
<dbReference type="Pfam" id="PF00301">
    <property type="entry name" value="Rubredoxin"/>
    <property type="match status" value="1"/>
</dbReference>
<dbReference type="InterPro" id="IPR018527">
    <property type="entry name" value="Rubredoxin_Fe_BS"/>
</dbReference>
<protein>
    <recommendedName>
        <fullName evidence="7">Rubredoxin</fullName>
    </recommendedName>
</protein>
<evidence type="ECO:0000256" key="4">
    <source>
        <dbReference type="ARBA" id="ARBA00022723"/>
    </source>
</evidence>
<reference evidence="9 10" key="1">
    <citation type="submission" date="2020-11" db="EMBL/GenBank/DDBJ databases">
        <title>Sulfur oxidizing isolate from Hospital Hole Sinkhole.</title>
        <authorList>
            <person name="Scott K.M."/>
        </authorList>
    </citation>
    <scope>NUCLEOTIDE SEQUENCE [LARGE SCALE GENOMIC DNA]</scope>
    <source>
        <strain evidence="9 10">HH1</strain>
    </source>
</reference>
<evidence type="ECO:0000256" key="6">
    <source>
        <dbReference type="ARBA" id="ARBA00023004"/>
    </source>
</evidence>
<dbReference type="Proteomes" id="UP001193680">
    <property type="component" value="Unassembled WGS sequence"/>
</dbReference>
<gene>
    <name evidence="9" type="ORF">H8792_004920</name>
</gene>
<dbReference type="Gene3D" id="2.20.28.10">
    <property type="match status" value="1"/>
</dbReference>
<sequence length="90" mass="10368">MNELLKCWSPSVLHNNSKGFEGSYLGDDSQINEATRMECKICWYIYDPAIGDDFWQVPPGTPFSQLPPEWRCPDCDGEKDQFMVLTEEDT</sequence>
<comment type="caution">
    <text evidence="9">The sequence shown here is derived from an EMBL/GenBank/DDBJ whole genome shotgun (WGS) entry which is preliminary data.</text>
</comment>
<evidence type="ECO:0000259" key="8">
    <source>
        <dbReference type="PROSITE" id="PS50903"/>
    </source>
</evidence>
<dbReference type="PANTHER" id="PTHR47627">
    <property type="entry name" value="RUBREDOXIN"/>
    <property type="match status" value="1"/>
</dbReference>
<organism evidence="9 10">
    <name type="scientific">Thiomicrorhabdus heinhorstiae</name>
    <dbReference type="NCBI Taxonomy" id="2748010"/>
    <lineage>
        <taxon>Bacteria</taxon>
        <taxon>Pseudomonadati</taxon>
        <taxon>Pseudomonadota</taxon>
        <taxon>Gammaproteobacteria</taxon>
        <taxon>Thiotrichales</taxon>
        <taxon>Piscirickettsiaceae</taxon>
        <taxon>Thiomicrorhabdus</taxon>
    </lineage>
</organism>
<comment type="cofactor">
    <cofactor evidence="1 7">
        <name>Fe(3+)</name>
        <dbReference type="ChEBI" id="CHEBI:29034"/>
    </cofactor>
</comment>
<proteinExistence type="inferred from homology"/>
<dbReference type="CDD" id="cd00730">
    <property type="entry name" value="rubredoxin"/>
    <property type="match status" value="1"/>
</dbReference>
<dbReference type="PRINTS" id="PR00163">
    <property type="entry name" value="RUBREDOXIN"/>
</dbReference>
<feature type="domain" description="Rubredoxin-like" evidence="8">
    <location>
        <begin position="34"/>
        <end position="85"/>
    </location>
</feature>
<evidence type="ECO:0000256" key="2">
    <source>
        <dbReference type="ARBA" id="ARBA00005337"/>
    </source>
</evidence>
<dbReference type="PANTHER" id="PTHR47627:SF1">
    <property type="entry name" value="RUBREDOXIN-1-RELATED"/>
    <property type="match status" value="1"/>
</dbReference>
<dbReference type="SUPFAM" id="SSF57802">
    <property type="entry name" value="Rubredoxin-like"/>
    <property type="match status" value="1"/>
</dbReference>
<keyword evidence="5 7" id="KW-0249">Electron transport</keyword>
<evidence type="ECO:0000313" key="10">
    <source>
        <dbReference type="Proteomes" id="UP001193680"/>
    </source>
</evidence>
<evidence type="ECO:0000313" key="9">
    <source>
        <dbReference type="EMBL" id="MBF6057676.1"/>
    </source>
</evidence>
<evidence type="ECO:0000256" key="7">
    <source>
        <dbReference type="RuleBase" id="RU003820"/>
    </source>
</evidence>
<keyword evidence="6 7" id="KW-0408">Iron</keyword>